<evidence type="ECO:0000313" key="3">
    <source>
        <dbReference type="Proteomes" id="UP001556631"/>
    </source>
</evidence>
<gene>
    <name evidence="2" type="ORF">AB3X52_04585</name>
</gene>
<name>A0ABV3SWR2_9ACTN</name>
<organism evidence="2 3">
    <name type="scientific">Nocardioides eburneus</name>
    <dbReference type="NCBI Taxonomy" id="3231482"/>
    <lineage>
        <taxon>Bacteria</taxon>
        <taxon>Bacillati</taxon>
        <taxon>Actinomycetota</taxon>
        <taxon>Actinomycetes</taxon>
        <taxon>Propionibacteriales</taxon>
        <taxon>Nocardioidaceae</taxon>
        <taxon>Nocardioides</taxon>
    </lineage>
</organism>
<proteinExistence type="predicted"/>
<feature type="region of interest" description="Disordered" evidence="1">
    <location>
        <begin position="1"/>
        <end position="23"/>
    </location>
</feature>
<sequence length="144" mass="15347">MTDEELTPPPEPGSPGDPTSQTPERVVGLLASGLSVSAVAAKLKVGIPEVLAQVRAAAEAESWVPKDVRRTIELAHLDMLRRALLPSVLRQGDPQSTYAALKVSEARALLLGITGPEGWGEEQPDELDRIRARRAARRAENGGA</sequence>
<evidence type="ECO:0000256" key="1">
    <source>
        <dbReference type="SAM" id="MobiDB-lite"/>
    </source>
</evidence>
<dbReference type="Proteomes" id="UP001556631">
    <property type="component" value="Unassembled WGS sequence"/>
</dbReference>
<keyword evidence="3" id="KW-1185">Reference proteome</keyword>
<evidence type="ECO:0000313" key="2">
    <source>
        <dbReference type="EMBL" id="MEX0426889.1"/>
    </source>
</evidence>
<dbReference type="EMBL" id="JBFPJR010000005">
    <property type="protein sequence ID" value="MEX0426889.1"/>
    <property type="molecule type" value="Genomic_DNA"/>
</dbReference>
<accession>A0ABV3SWR2</accession>
<dbReference type="RefSeq" id="WP_367991735.1">
    <property type="nucleotide sequence ID" value="NZ_JBFPJR010000005.1"/>
</dbReference>
<reference evidence="2 3" key="1">
    <citation type="submission" date="2024-07" db="EMBL/GenBank/DDBJ databases">
        <authorList>
            <person name="Lee S."/>
            <person name="Kang M."/>
        </authorList>
    </citation>
    <scope>NUCLEOTIDE SEQUENCE [LARGE SCALE GENOMIC DNA]</scope>
    <source>
        <strain evidence="2 3">DS6</strain>
    </source>
</reference>
<comment type="caution">
    <text evidence="2">The sequence shown here is derived from an EMBL/GenBank/DDBJ whole genome shotgun (WGS) entry which is preliminary data.</text>
</comment>
<protein>
    <submittedName>
        <fullName evidence="2">Uncharacterized protein</fullName>
    </submittedName>
</protein>